<accession>A0A564Y1C8</accession>
<evidence type="ECO:0000313" key="2">
    <source>
        <dbReference type="Proteomes" id="UP000321570"/>
    </source>
</evidence>
<reference evidence="1 2" key="1">
    <citation type="submission" date="2019-07" db="EMBL/GenBank/DDBJ databases">
        <authorList>
            <person name="Jastrzebski P J."/>
            <person name="Paukszto L."/>
            <person name="Jastrzebski P J."/>
        </authorList>
    </citation>
    <scope>NUCLEOTIDE SEQUENCE [LARGE SCALE GENOMIC DNA]</scope>
    <source>
        <strain evidence="1 2">WMS-il1</strain>
    </source>
</reference>
<protein>
    <submittedName>
        <fullName evidence="1">Uncharacterized protein</fullName>
    </submittedName>
</protein>
<proteinExistence type="predicted"/>
<dbReference type="EMBL" id="CABIJS010000045">
    <property type="protein sequence ID" value="VUZ41082.1"/>
    <property type="molecule type" value="Genomic_DNA"/>
</dbReference>
<name>A0A564Y1C8_HYMDI</name>
<dbReference type="AlphaFoldDB" id="A0A564Y1C8"/>
<sequence>MAIVGNELFVKVDGILYSNELDGQGKRQHAKWRRREFVPDGKLITVKLK</sequence>
<evidence type="ECO:0000313" key="1">
    <source>
        <dbReference type="EMBL" id="VUZ41082.1"/>
    </source>
</evidence>
<gene>
    <name evidence="1" type="ORF">WMSIL1_LOCUS1990</name>
</gene>
<dbReference type="Proteomes" id="UP000321570">
    <property type="component" value="Unassembled WGS sequence"/>
</dbReference>
<organism evidence="1 2">
    <name type="scientific">Hymenolepis diminuta</name>
    <name type="common">Rat tapeworm</name>
    <dbReference type="NCBI Taxonomy" id="6216"/>
    <lineage>
        <taxon>Eukaryota</taxon>
        <taxon>Metazoa</taxon>
        <taxon>Spiralia</taxon>
        <taxon>Lophotrochozoa</taxon>
        <taxon>Platyhelminthes</taxon>
        <taxon>Cestoda</taxon>
        <taxon>Eucestoda</taxon>
        <taxon>Cyclophyllidea</taxon>
        <taxon>Hymenolepididae</taxon>
        <taxon>Hymenolepis</taxon>
    </lineage>
</organism>
<keyword evidence="2" id="KW-1185">Reference proteome</keyword>